<evidence type="ECO:0000313" key="2">
    <source>
        <dbReference type="EMBL" id="KAH3782275.1"/>
    </source>
</evidence>
<gene>
    <name evidence="2" type="ORF">DPMN_160188</name>
</gene>
<proteinExistence type="predicted"/>
<dbReference type="AlphaFoldDB" id="A0A9D4ELU1"/>
<keyword evidence="3" id="KW-1185">Reference proteome</keyword>
<comment type="caution">
    <text evidence="2">The sequence shown here is derived from an EMBL/GenBank/DDBJ whole genome shotgun (WGS) entry which is preliminary data.</text>
</comment>
<dbReference type="Proteomes" id="UP000828390">
    <property type="component" value="Unassembled WGS sequence"/>
</dbReference>
<organism evidence="2 3">
    <name type="scientific">Dreissena polymorpha</name>
    <name type="common">Zebra mussel</name>
    <name type="synonym">Mytilus polymorpha</name>
    <dbReference type="NCBI Taxonomy" id="45954"/>
    <lineage>
        <taxon>Eukaryota</taxon>
        <taxon>Metazoa</taxon>
        <taxon>Spiralia</taxon>
        <taxon>Lophotrochozoa</taxon>
        <taxon>Mollusca</taxon>
        <taxon>Bivalvia</taxon>
        <taxon>Autobranchia</taxon>
        <taxon>Heteroconchia</taxon>
        <taxon>Euheterodonta</taxon>
        <taxon>Imparidentia</taxon>
        <taxon>Neoheterodontei</taxon>
        <taxon>Myida</taxon>
        <taxon>Dreissenoidea</taxon>
        <taxon>Dreissenidae</taxon>
        <taxon>Dreissena</taxon>
    </lineage>
</organism>
<name>A0A9D4ELU1_DREPO</name>
<evidence type="ECO:0000313" key="3">
    <source>
        <dbReference type="Proteomes" id="UP000828390"/>
    </source>
</evidence>
<reference evidence="2" key="1">
    <citation type="journal article" date="2019" name="bioRxiv">
        <title>The Genome of the Zebra Mussel, Dreissena polymorpha: A Resource for Invasive Species Research.</title>
        <authorList>
            <person name="McCartney M.A."/>
            <person name="Auch B."/>
            <person name="Kono T."/>
            <person name="Mallez S."/>
            <person name="Zhang Y."/>
            <person name="Obille A."/>
            <person name="Becker A."/>
            <person name="Abrahante J.E."/>
            <person name="Garbe J."/>
            <person name="Badalamenti J.P."/>
            <person name="Herman A."/>
            <person name="Mangelson H."/>
            <person name="Liachko I."/>
            <person name="Sullivan S."/>
            <person name="Sone E.D."/>
            <person name="Koren S."/>
            <person name="Silverstein K.A.T."/>
            <person name="Beckman K.B."/>
            <person name="Gohl D.M."/>
        </authorList>
    </citation>
    <scope>NUCLEOTIDE SEQUENCE</scope>
    <source>
        <strain evidence="2">Duluth1</strain>
        <tissue evidence="2">Whole animal</tissue>
    </source>
</reference>
<dbReference type="EMBL" id="JAIWYP010000008">
    <property type="protein sequence ID" value="KAH3782275.1"/>
    <property type="molecule type" value="Genomic_DNA"/>
</dbReference>
<feature type="region of interest" description="Disordered" evidence="1">
    <location>
        <begin position="1"/>
        <end position="25"/>
    </location>
</feature>
<accession>A0A9D4ELU1</accession>
<evidence type="ECO:0000256" key="1">
    <source>
        <dbReference type="SAM" id="MobiDB-lite"/>
    </source>
</evidence>
<sequence>MLYNDSSETSERACPNLSGEEENVVDTSIEVEAERNRNTVDVPICNFTCEDRFHAQGAISIMYEGPTSVAGMIRGVVKWCFSPLPQEP</sequence>
<reference evidence="2" key="2">
    <citation type="submission" date="2020-11" db="EMBL/GenBank/DDBJ databases">
        <authorList>
            <person name="McCartney M.A."/>
            <person name="Auch B."/>
            <person name="Kono T."/>
            <person name="Mallez S."/>
            <person name="Becker A."/>
            <person name="Gohl D.M."/>
            <person name="Silverstein K.A.T."/>
            <person name="Koren S."/>
            <person name="Bechman K.B."/>
            <person name="Herman A."/>
            <person name="Abrahante J.E."/>
            <person name="Garbe J."/>
        </authorList>
    </citation>
    <scope>NUCLEOTIDE SEQUENCE</scope>
    <source>
        <strain evidence="2">Duluth1</strain>
        <tissue evidence="2">Whole animal</tissue>
    </source>
</reference>
<protein>
    <submittedName>
        <fullName evidence="2">Uncharacterized protein</fullName>
    </submittedName>
</protein>